<protein>
    <submittedName>
        <fullName evidence="1">Uncharacterized protein</fullName>
    </submittedName>
</protein>
<accession>A0A3B1B2I5</accession>
<reference evidence="1" key="1">
    <citation type="submission" date="2018-06" db="EMBL/GenBank/DDBJ databases">
        <authorList>
            <person name="Zhirakovskaya E."/>
        </authorList>
    </citation>
    <scope>NUCLEOTIDE SEQUENCE</scope>
</reference>
<gene>
    <name evidence="1" type="ORF">MNBD_GAMMA24-266</name>
</gene>
<proteinExistence type="predicted"/>
<name>A0A3B1B2I5_9ZZZZ</name>
<sequence>MVKLAEGVGINHDKGYPASLFRDPMLERPDMMKMFYPALTMQDALGMIDMVYDNNYGAEQAKSTVAYVCAKLEPQGLCLFDKAEN</sequence>
<dbReference type="EMBL" id="UOFZ01000044">
    <property type="protein sequence ID" value="VAX12496.1"/>
    <property type="molecule type" value="Genomic_DNA"/>
</dbReference>
<organism evidence="1">
    <name type="scientific">hydrothermal vent metagenome</name>
    <dbReference type="NCBI Taxonomy" id="652676"/>
    <lineage>
        <taxon>unclassified sequences</taxon>
        <taxon>metagenomes</taxon>
        <taxon>ecological metagenomes</taxon>
    </lineage>
</organism>
<evidence type="ECO:0000313" key="1">
    <source>
        <dbReference type="EMBL" id="VAX12496.1"/>
    </source>
</evidence>
<dbReference type="AlphaFoldDB" id="A0A3B1B2I5"/>